<evidence type="ECO:0000256" key="8">
    <source>
        <dbReference type="ARBA" id="ARBA00023134"/>
    </source>
</evidence>
<keyword evidence="8" id="KW-0342">GTP-binding</keyword>
<feature type="region of interest" description="Disordered" evidence="11">
    <location>
        <begin position="237"/>
        <end position="256"/>
    </location>
</feature>
<dbReference type="Gene3D" id="3.40.50.300">
    <property type="entry name" value="P-loop containing nucleotide triphosphate hydrolases"/>
    <property type="match status" value="1"/>
</dbReference>
<name>A0ABR4NKD7_9FUNG</name>
<comment type="subcellular location">
    <subcellularLocation>
        <location evidence="1">Endoplasmic reticulum membrane</location>
        <topology evidence="1">Single-pass membrane protein</topology>
    </subcellularLocation>
</comment>
<evidence type="ECO:0000256" key="1">
    <source>
        <dbReference type="ARBA" id="ARBA00004389"/>
    </source>
</evidence>
<evidence type="ECO:0000313" key="12">
    <source>
        <dbReference type="EMBL" id="KAL2919989.1"/>
    </source>
</evidence>
<evidence type="ECO:0000256" key="2">
    <source>
        <dbReference type="ARBA" id="ARBA00005619"/>
    </source>
</evidence>
<sequence>MQLELVVAVVAALAAGDDKVIVLLSFLLQRRAGRTAGAAGGRRRKAGRRDTLLLSGLSGAGKTSLFLRMTQGRFLETCTSMQENTAQIVLDETQPKQTTFRLVDLPGHEKLRFKLGEYLDSAKGILFVVDSSKIRRDDTVRAAAELLYDILSDPVAVDGDLPMLVLCNKSDELLALSPGQIRKQLEAEINEIRKTRGAGIVSQSGDVGGEEEGTAFLGFEGEAFKFEHVPNAVTFVSVSSKDDEDDGEDDEDNAGRGRRMRVFDAVRDAVGGWFARLAALQRHVKMHPTSDDDASSDGGGDPPAARGPADEAPPSPPVSAPASPGSAPAALPQPDLAPPDRPDSGGLLALALMCARDADARLAAPAPDDVSQAQPRAQPLQPHALLSISSLLD</sequence>
<keyword evidence="5" id="KW-0547">Nucleotide-binding</keyword>
<keyword evidence="9" id="KW-0472">Membrane</keyword>
<feature type="compositionally biased region" description="Acidic residues" evidence="11">
    <location>
        <begin position="242"/>
        <end position="252"/>
    </location>
</feature>
<evidence type="ECO:0000256" key="6">
    <source>
        <dbReference type="ARBA" id="ARBA00022824"/>
    </source>
</evidence>
<feature type="region of interest" description="Disordered" evidence="11">
    <location>
        <begin position="364"/>
        <end position="393"/>
    </location>
</feature>
<dbReference type="CDD" id="cd04105">
    <property type="entry name" value="SR_beta"/>
    <property type="match status" value="1"/>
</dbReference>
<protein>
    <recommendedName>
        <fullName evidence="3">Signal recognition particle receptor subunit beta</fullName>
    </recommendedName>
</protein>
<dbReference type="InterPro" id="IPR027417">
    <property type="entry name" value="P-loop_NTPase"/>
</dbReference>
<proteinExistence type="inferred from homology"/>
<keyword evidence="13" id="KW-1185">Reference proteome</keyword>
<dbReference type="SUPFAM" id="SSF52540">
    <property type="entry name" value="P-loop containing nucleoside triphosphate hydrolases"/>
    <property type="match status" value="1"/>
</dbReference>
<organism evidence="12 13">
    <name type="scientific">Polyrhizophydium stewartii</name>
    <dbReference type="NCBI Taxonomy" id="2732419"/>
    <lineage>
        <taxon>Eukaryota</taxon>
        <taxon>Fungi</taxon>
        <taxon>Fungi incertae sedis</taxon>
        <taxon>Chytridiomycota</taxon>
        <taxon>Chytridiomycota incertae sedis</taxon>
        <taxon>Chytridiomycetes</taxon>
        <taxon>Rhizophydiales</taxon>
        <taxon>Rhizophydiales incertae sedis</taxon>
        <taxon>Polyrhizophydium</taxon>
    </lineage>
</organism>
<feature type="region of interest" description="Disordered" evidence="11">
    <location>
        <begin position="286"/>
        <end position="346"/>
    </location>
</feature>
<dbReference type="EMBL" id="JADGIZ020000001">
    <property type="protein sequence ID" value="KAL2919989.1"/>
    <property type="molecule type" value="Genomic_DNA"/>
</dbReference>
<evidence type="ECO:0000256" key="11">
    <source>
        <dbReference type="SAM" id="MobiDB-lite"/>
    </source>
</evidence>
<evidence type="ECO:0000256" key="7">
    <source>
        <dbReference type="ARBA" id="ARBA00022989"/>
    </source>
</evidence>
<comment type="caution">
    <text evidence="12">The sequence shown here is derived from an EMBL/GenBank/DDBJ whole genome shotgun (WGS) entry which is preliminary data.</text>
</comment>
<evidence type="ECO:0000313" key="13">
    <source>
        <dbReference type="Proteomes" id="UP001527925"/>
    </source>
</evidence>
<evidence type="ECO:0000256" key="9">
    <source>
        <dbReference type="ARBA" id="ARBA00023136"/>
    </source>
</evidence>
<dbReference type="Pfam" id="PF09439">
    <property type="entry name" value="SRPRB"/>
    <property type="match status" value="1"/>
</dbReference>
<dbReference type="PANTHER" id="PTHR11711">
    <property type="entry name" value="ADP RIBOSYLATION FACTOR-RELATED"/>
    <property type="match status" value="1"/>
</dbReference>
<keyword evidence="10" id="KW-0675">Receptor</keyword>
<evidence type="ECO:0000256" key="10">
    <source>
        <dbReference type="ARBA" id="ARBA00023170"/>
    </source>
</evidence>
<reference evidence="12 13" key="1">
    <citation type="submission" date="2023-09" db="EMBL/GenBank/DDBJ databases">
        <title>Pangenome analysis of Batrachochytrium dendrobatidis and related Chytrids.</title>
        <authorList>
            <person name="Yacoub M.N."/>
            <person name="Stajich J.E."/>
            <person name="James T.Y."/>
        </authorList>
    </citation>
    <scope>NUCLEOTIDE SEQUENCE [LARGE SCALE GENOMIC DNA]</scope>
    <source>
        <strain evidence="12 13">JEL0888</strain>
    </source>
</reference>
<keyword evidence="6" id="KW-0256">Endoplasmic reticulum</keyword>
<evidence type="ECO:0000256" key="4">
    <source>
        <dbReference type="ARBA" id="ARBA00022692"/>
    </source>
</evidence>
<evidence type="ECO:0000256" key="3">
    <source>
        <dbReference type="ARBA" id="ARBA00020256"/>
    </source>
</evidence>
<keyword evidence="4" id="KW-0812">Transmembrane</keyword>
<gene>
    <name evidence="12" type="ORF">HK105_200055</name>
</gene>
<feature type="compositionally biased region" description="Low complexity" evidence="11">
    <location>
        <begin position="320"/>
        <end position="334"/>
    </location>
</feature>
<keyword evidence="7" id="KW-1133">Transmembrane helix</keyword>
<evidence type="ECO:0000256" key="5">
    <source>
        <dbReference type="ARBA" id="ARBA00022741"/>
    </source>
</evidence>
<dbReference type="InterPro" id="IPR024156">
    <property type="entry name" value="Small_GTPase_ARF"/>
</dbReference>
<dbReference type="InterPro" id="IPR019009">
    <property type="entry name" value="SRP_receptor_beta_su"/>
</dbReference>
<accession>A0ABR4NKD7</accession>
<dbReference type="Proteomes" id="UP001527925">
    <property type="component" value="Unassembled WGS sequence"/>
</dbReference>
<comment type="similarity">
    <text evidence="2">Belongs to the SRP receptor beta subunit family.</text>
</comment>